<evidence type="ECO:0000313" key="4">
    <source>
        <dbReference type="Proteomes" id="UP000271087"/>
    </source>
</evidence>
<name>A0A182ETH9_ONCOC</name>
<proteinExistence type="predicted"/>
<evidence type="ECO:0000256" key="1">
    <source>
        <dbReference type="SAM" id="MobiDB-lite"/>
    </source>
</evidence>
<reference evidence="5" key="1">
    <citation type="submission" date="2016-06" db="UniProtKB">
        <authorList>
            <consortium name="WormBaseParasite"/>
        </authorList>
    </citation>
    <scope>IDENTIFICATION</scope>
</reference>
<feature type="compositionally biased region" description="Low complexity" evidence="1">
    <location>
        <begin position="66"/>
        <end position="96"/>
    </location>
</feature>
<keyword evidence="2" id="KW-0812">Transmembrane</keyword>
<feature type="transmembrane region" description="Helical" evidence="2">
    <location>
        <begin position="7"/>
        <end position="26"/>
    </location>
</feature>
<gene>
    <name evidence="3" type="ORF">NOO_LOCUS11454</name>
</gene>
<dbReference type="WBParaSite" id="nOo.2.0.1.t11454-RA">
    <property type="protein sequence ID" value="nOo.2.0.1.t11454-RA"/>
    <property type="gene ID" value="nOo.2.0.1.g11454"/>
</dbReference>
<dbReference type="OrthoDB" id="5873742at2759"/>
<evidence type="ECO:0000313" key="5">
    <source>
        <dbReference type="WBParaSite" id="nOo.2.0.1.t11454-RA"/>
    </source>
</evidence>
<dbReference type="EMBL" id="UYRW01008008">
    <property type="protein sequence ID" value="VDM96123.1"/>
    <property type="molecule type" value="Genomic_DNA"/>
</dbReference>
<keyword evidence="2" id="KW-1133">Transmembrane helix</keyword>
<dbReference type="STRING" id="42157.A0A182ETH9"/>
<evidence type="ECO:0000256" key="2">
    <source>
        <dbReference type="SAM" id="Phobius"/>
    </source>
</evidence>
<sequence>MHELYDITVVVMFDAIVIAYGALYGIEMTYNTIGPATRGTIPITLYLRNVLFSKSSEEDSAYAGFGSSSPISSAESSSMSINSTSSRNSSGSGTTNPRIRTLTTLTFHQSTANHRFIGGGTIQPPSSPHEMK</sequence>
<evidence type="ECO:0000313" key="3">
    <source>
        <dbReference type="EMBL" id="VDM96123.1"/>
    </source>
</evidence>
<protein>
    <submittedName>
        <fullName evidence="5">Transmembrane protein</fullName>
    </submittedName>
</protein>
<dbReference type="AlphaFoldDB" id="A0A182ETH9"/>
<keyword evidence="2" id="KW-0472">Membrane</keyword>
<reference evidence="3 4" key="2">
    <citation type="submission" date="2018-08" db="EMBL/GenBank/DDBJ databases">
        <authorList>
            <person name="Laetsch R D."/>
            <person name="Stevens L."/>
            <person name="Kumar S."/>
            <person name="Blaxter L. M."/>
        </authorList>
    </citation>
    <scope>NUCLEOTIDE SEQUENCE [LARGE SCALE GENOMIC DNA]</scope>
</reference>
<dbReference type="Proteomes" id="UP000271087">
    <property type="component" value="Unassembled WGS sequence"/>
</dbReference>
<feature type="region of interest" description="Disordered" evidence="1">
    <location>
        <begin position="58"/>
        <end position="103"/>
    </location>
</feature>
<organism evidence="5">
    <name type="scientific">Onchocerca ochengi</name>
    <name type="common">Filarial nematode worm</name>
    <dbReference type="NCBI Taxonomy" id="42157"/>
    <lineage>
        <taxon>Eukaryota</taxon>
        <taxon>Metazoa</taxon>
        <taxon>Ecdysozoa</taxon>
        <taxon>Nematoda</taxon>
        <taxon>Chromadorea</taxon>
        <taxon>Rhabditida</taxon>
        <taxon>Spirurina</taxon>
        <taxon>Spiruromorpha</taxon>
        <taxon>Filarioidea</taxon>
        <taxon>Onchocercidae</taxon>
        <taxon>Onchocerca</taxon>
    </lineage>
</organism>
<accession>A0A182ETH9</accession>
<keyword evidence="4" id="KW-1185">Reference proteome</keyword>